<accession>A0A6J6C2E0</accession>
<sequence>MSNATIKHVTAKGAPAPGGSYSHGVIANGFLYTCGMGPVDPATGKIVEGGVGPQTRQTLINLKAILDEVGADFSQVVKTTAHLQNCVADFAEYDKVYREFLTAPFPVRTTVGSDLINILVEIDFVVAL</sequence>
<organism evidence="1">
    <name type="scientific">freshwater metagenome</name>
    <dbReference type="NCBI Taxonomy" id="449393"/>
    <lineage>
        <taxon>unclassified sequences</taxon>
        <taxon>metagenomes</taxon>
        <taxon>ecological metagenomes</taxon>
    </lineage>
</organism>
<dbReference type="InterPro" id="IPR035959">
    <property type="entry name" value="RutC-like_sf"/>
</dbReference>
<dbReference type="GO" id="GO:0005829">
    <property type="term" value="C:cytosol"/>
    <property type="evidence" value="ECO:0007669"/>
    <property type="project" value="TreeGrafter"/>
</dbReference>
<protein>
    <submittedName>
        <fullName evidence="1">Unannotated protein</fullName>
    </submittedName>
</protein>
<dbReference type="Pfam" id="PF01042">
    <property type="entry name" value="Ribonuc_L-PSP"/>
    <property type="match status" value="1"/>
</dbReference>
<name>A0A6J6C2E0_9ZZZZ</name>
<dbReference type="SUPFAM" id="SSF55298">
    <property type="entry name" value="YjgF-like"/>
    <property type="match status" value="1"/>
</dbReference>
<dbReference type="GO" id="GO:0019239">
    <property type="term" value="F:deaminase activity"/>
    <property type="evidence" value="ECO:0007669"/>
    <property type="project" value="TreeGrafter"/>
</dbReference>
<dbReference type="PANTHER" id="PTHR11803:SF39">
    <property type="entry name" value="2-IMINOBUTANOATE_2-IMINOPROPANOATE DEAMINASE"/>
    <property type="match status" value="1"/>
</dbReference>
<evidence type="ECO:0000313" key="1">
    <source>
        <dbReference type="EMBL" id="CAB4545215.1"/>
    </source>
</evidence>
<reference evidence="1" key="1">
    <citation type="submission" date="2020-05" db="EMBL/GenBank/DDBJ databases">
        <authorList>
            <person name="Chiriac C."/>
            <person name="Salcher M."/>
            <person name="Ghai R."/>
            <person name="Kavagutti S V."/>
        </authorList>
    </citation>
    <scope>NUCLEOTIDE SEQUENCE</scope>
</reference>
<dbReference type="Gene3D" id="3.30.1330.40">
    <property type="entry name" value="RutC-like"/>
    <property type="match status" value="1"/>
</dbReference>
<dbReference type="CDD" id="cd00448">
    <property type="entry name" value="YjgF_YER057c_UK114_family"/>
    <property type="match status" value="1"/>
</dbReference>
<proteinExistence type="predicted"/>
<dbReference type="InterPro" id="IPR006175">
    <property type="entry name" value="YjgF/YER057c/UK114"/>
</dbReference>
<dbReference type="EMBL" id="CAEZSJ010000143">
    <property type="protein sequence ID" value="CAB4545215.1"/>
    <property type="molecule type" value="Genomic_DNA"/>
</dbReference>
<dbReference type="AlphaFoldDB" id="A0A6J6C2E0"/>
<dbReference type="PANTHER" id="PTHR11803">
    <property type="entry name" value="2-IMINOBUTANOATE/2-IMINOPROPANOATE DEAMINASE RIDA"/>
    <property type="match status" value="1"/>
</dbReference>
<gene>
    <name evidence="1" type="ORF">UFOPK1425_00788</name>
</gene>